<evidence type="ECO:0000256" key="7">
    <source>
        <dbReference type="ARBA" id="ARBA00023033"/>
    </source>
</evidence>
<dbReference type="PRINTS" id="PR00385">
    <property type="entry name" value="P450"/>
</dbReference>
<dbReference type="AlphaFoldDB" id="A0A834WPK3"/>
<evidence type="ECO:0000256" key="11">
    <source>
        <dbReference type="SAM" id="Phobius"/>
    </source>
</evidence>
<accession>A0A834WPK3</accession>
<dbReference type="GO" id="GO:0005506">
    <property type="term" value="F:iron ion binding"/>
    <property type="evidence" value="ECO:0007669"/>
    <property type="project" value="InterPro"/>
</dbReference>
<dbReference type="PROSITE" id="PS00086">
    <property type="entry name" value="CYTOCHROME_P450"/>
    <property type="match status" value="1"/>
</dbReference>
<keyword evidence="3 9" id="KW-0349">Heme</keyword>
<keyword evidence="4 9" id="KW-0479">Metal-binding</keyword>
<dbReference type="InterPro" id="IPR050651">
    <property type="entry name" value="Plant_Cytochrome_P450_Monoox"/>
</dbReference>
<keyword evidence="11" id="KW-0812">Transmembrane</keyword>
<dbReference type="Pfam" id="PF00067">
    <property type="entry name" value="p450"/>
    <property type="match status" value="1"/>
</dbReference>
<keyword evidence="13" id="KW-1185">Reference proteome</keyword>
<feature type="binding site" description="axial binding residue" evidence="9">
    <location>
        <position position="436"/>
    </location>
    <ligand>
        <name>heme</name>
        <dbReference type="ChEBI" id="CHEBI:30413"/>
    </ligand>
    <ligandPart>
        <name>Fe</name>
        <dbReference type="ChEBI" id="CHEBI:18248"/>
    </ligandPart>
</feature>
<dbReference type="SUPFAM" id="SSF48264">
    <property type="entry name" value="Cytochrome P450"/>
    <property type="match status" value="1"/>
</dbReference>
<comment type="similarity">
    <text evidence="2 10">Belongs to the cytochrome P450 family.</text>
</comment>
<dbReference type="GO" id="GO:0004497">
    <property type="term" value="F:monooxygenase activity"/>
    <property type="evidence" value="ECO:0007669"/>
    <property type="project" value="UniProtKB-KW"/>
</dbReference>
<dbReference type="GO" id="GO:0020037">
    <property type="term" value="F:heme binding"/>
    <property type="evidence" value="ECO:0007669"/>
    <property type="project" value="InterPro"/>
</dbReference>
<evidence type="ECO:0000256" key="9">
    <source>
        <dbReference type="PIRSR" id="PIRSR602401-1"/>
    </source>
</evidence>
<reference evidence="12" key="1">
    <citation type="submission" date="2020-09" db="EMBL/GenBank/DDBJ databases">
        <title>Genome-Enabled Discovery of Anthraquinone Biosynthesis in Senna tora.</title>
        <authorList>
            <person name="Kang S.-H."/>
            <person name="Pandey R.P."/>
            <person name="Lee C.-M."/>
            <person name="Sim J.-S."/>
            <person name="Jeong J.-T."/>
            <person name="Choi B.-S."/>
            <person name="Jung M."/>
            <person name="Ginzburg D."/>
            <person name="Zhao K."/>
            <person name="Won S.Y."/>
            <person name="Oh T.-J."/>
            <person name="Yu Y."/>
            <person name="Kim N.-H."/>
            <person name="Lee O.R."/>
            <person name="Lee T.-H."/>
            <person name="Bashyal P."/>
            <person name="Kim T.-S."/>
            <person name="Lee W.-H."/>
            <person name="Kawkins C."/>
            <person name="Kim C.-K."/>
            <person name="Kim J.S."/>
            <person name="Ahn B.O."/>
            <person name="Rhee S.Y."/>
            <person name="Sohng J.K."/>
        </authorList>
    </citation>
    <scope>NUCLEOTIDE SEQUENCE</scope>
    <source>
        <tissue evidence="12">Leaf</tissue>
    </source>
</reference>
<evidence type="ECO:0000256" key="6">
    <source>
        <dbReference type="ARBA" id="ARBA00023004"/>
    </source>
</evidence>
<organism evidence="12 13">
    <name type="scientific">Senna tora</name>
    <dbReference type="NCBI Taxonomy" id="362788"/>
    <lineage>
        <taxon>Eukaryota</taxon>
        <taxon>Viridiplantae</taxon>
        <taxon>Streptophyta</taxon>
        <taxon>Embryophyta</taxon>
        <taxon>Tracheophyta</taxon>
        <taxon>Spermatophyta</taxon>
        <taxon>Magnoliopsida</taxon>
        <taxon>eudicotyledons</taxon>
        <taxon>Gunneridae</taxon>
        <taxon>Pentapetalae</taxon>
        <taxon>rosids</taxon>
        <taxon>fabids</taxon>
        <taxon>Fabales</taxon>
        <taxon>Fabaceae</taxon>
        <taxon>Caesalpinioideae</taxon>
        <taxon>Cassia clade</taxon>
        <taxon>Senna</taxon>
    </lineage>
</organism>
<gene>
    <name evidence="12" type="ORF">G2W53_019827</name>
</gene>
<evidence type="ECO:0000256" key="5">
    <source>
        <dbReference type="ARBA" id="ARBA00023002"/>
    </source>
</evidence>
<dbReference type="InterPro" id="IPR002401">
    <property type="entry name" value="Cyt_P450_E_grp-I"/>
</dbReference>
<comment type="caution">
    <text evidence="12">The sequence shown here is derived from an EMBL/GenBank/DDBJ whole genome shotgun (WGS) entry which is preliminary data.</text>
</comment>
<protein>
    <submittedName>
        <fullName evidence="12">Cytochrome P450 81E8-like</fullName>
    </submittedName>
</protein>
<keyword evidence="8 11" id="KW-0472">Membrane</keyword>
<evidence type="ECO:0000256" key="8">
    <source>
        <dbReference type="ARBA" id="ARBA00023136"/>
    </source>
</evidence>
<feature type="transmembrane region" description="Helical" evidence="11">
    <location>
        <begin position="6"/>
        <end position="22"/>
    </location>
</feature>
<evidence type="ECO:0000313" key="12">
    <source>
        <dbReference type="EMBL" id="KAF7828663.1"/>
    </source>
</evidence>
<evidence type="ECO:0000256" key="1">
    <source>
        <dbReference type="ARBA" id="ARBA00004370"/>
    </source>
</evidence>
<keyword evidence="6 9" id="KW-0408">Iron</keyword>
<dbReference type="InterPro" id="IPR017972">
    <property type="entry name" value="Cyt_P450_CS"/>
</dbReference>
<evidence type="ECO:0000256" key="2">
    <source>
        <dbReference type="ARBA" id="ARBA00010617"/>
    </source>
</evidence>
<name>A0A834WPK3_9FABA</name>
<proteinExistence type="inferred from homology"/>
<comment type="cofactor">
    <cofactor evidence="9">
        <name>heme</name>
        <dbReference type="ChEBI" id="CHEBI:30413"/>
    </cofactor>
</comment>
<dbReference type="Proteomes" id="UP000634136">
    <property type="component" value="Unassembled WGS sequence"/>
</dbReference>
<dbReference type="EMBL" id="JAAIUW010000006">
    <property type="protein sequence ID" value="KAF7828663.1"/>
    <property type="molecule type" value="Genomic_DNA"/>
</dbReference>
<dbReference type="Gene3D" id="1.10.630.10">
    <property type="entry name" value="Cytochrome P450"/>
    <property type="match status" value="1"/>
</dbReference>
<keyword evidence="11" id="KW-1133">Transmembrane helix</keyword>
<dbReference type="InterPro" id="IPR001128">
    <property type="entry name" value="Cyt_P450"/>
</dbReference>
<dbReference type="PANTHER" id="PTHR47947:SF24">
    <property type="entry name" value="ISOFLAVONE 2'-HYDROXYLASE-LIKE"/>
    <property type="match status" value="1"/>
</dbReference>
<sequence>MIPLAYYFILTLIFLFTLKLFLQTRRSKNIPPGPPYLPIIGNLHQLKDPLHRTLHRFSQRYGQIYSLRFGSRLAVVVSSLSAVQECFTKNDVVLANRPKLLIGKYLGYNHTSLLFSPYGDHWRNLRRITTAEVLSTNRLNDFVEMRKDEIMRLVQKLGLASYKGFVKVEMKTRLAELTFNTIMRMIAGKRYLGEDCELEINVEEANKFRKMIAEMVAIGGANHPADFLPFLKWFDFAGFENKVKDFYKRTDAFLQGLIDELREGKNAGDTMIGYLLSLRESQPQYFTDQLIKSLVLVMLIAGTDTASLTLEWAMSNLLNQPEVLKKAKKEIDTYIGLEERLINEADISKLPHLQNIITETMRLYPAAPLLVPHFSSDDCSIGGHDVPRGTMVLINAWTIHRDPQLWNDHLSFKPERFEKEGEAKKLITFGLGRRACPGAGLAQRTIGLTLALLIQCFEWKRVNDEEIDMTEGVGITLPKKIPLEAMCEACHPIINKVLCEGAIDN</sequence>
<evidence type="ECO:0000256" key="10">
    <source>
        <dbReference type="RuleBase" id="RU000461"/>
    </source>
</evidence>
<dbReference type="GO" id="GO:0016020">
    <property type="term" value="C:membrane"/>
    <property type="evidence" value="ECO:0007669"/>
    <property type="project" value="UniProtKB-SubCell"/>
</dbReference>
<evidence type="ECO:0000256" key="4">
    <source>
        <dbReference type="ARBA" id="ARBA00022723"/>
    </source>
</evidence>
<evidence type="ECO:0000256" key="3">
    <source>
        <dbReference type="ARBA" id="ARBA00022617"/>
    </source>
</evidence>
<dbReference type="CDD" id="cd20653">
    <property type="entry name" value="CYP81"/>
    <property type="match status" value="1"/>
</dbReference>
<dbReference type="PANTHER" id="PTHR47947">
    <property type="entry name" value="CYTOCHROME P450 82C3-RELATED"/>
    <property type="match status" value="1"/>
</dbReference>
<dbReference type="FunFam" id="1.10.630.10:FF:000023">
    <property type="entry name" value="Cytochrome P450 family protein"/>
    <property type="match status" value="1"/>
</dbReference>
<keyword evidence="5 10" id="KW-0560">Oxidoreductase</keyword>
<comment type="subcellular location">
    <subcellularLocation>
        <location evidence="1">Membrane</location>
    </subcellularLocation>
</comment>
<dbReference type="OrthoDB" id="1055148at2759"/>
<dbReference type="InterPro" id="IPR036396">
    <property type="entry name" value="Cyt_P450_sf"/>
</dbReference>
<dbReference type="GO" id="GO:0016705">
    <property type="term" value="F:oxidoreductase activity, acting on paired donors, with incorporation or reduction of molecular oxygen"/>
    <property type="evidence" value="ECO:0007669"/>
    <property type="project" value="InterPro"/>
</dbReference>
<evidence type="ECO:0000313" key="13">
    <source>
        <dbReference type="Proteomes" id="UP000634136"/>
    </source>
</evidence>
<keyword evidence="7 10" id="KW-0503">Monooxygenase</keyword>
<dbReference type="PRINTS" id="PR00463">
    <property type="entry name" value="EP450I"/>
</dbReference>